<dbReference type="PROSITE" id="PS50109">
    <property type="entry name" value="HIS_KIN"/>
    <property type="match status" value="1"/>
</dbReference>
<keyword evidence="4" id="KW-0808">Transferase</keyword>
<evidence type="ECO:0000256" key="3">
    <source>
        <dbReference type="ARBA" id="ARBA00022553"/>
    </source>
</evidence>
<dbReference type="SUPFAM" id="SSF55874">
    <property type="entry name" value="ATPase domain of HSP90 chaperone/DNA topoisomerase II/histidine kinase"/>
    <property type="match status" value="1"/>
</dbReference>
<evidence type="ECO:0000256" key="2">
    <source>
        <dbReference type="ARBA" id="ARBA00012438"/>
    </source>
</evidence>
<dbReference type="PANTHER" id="PTHR24421">
    <property type="entry name" value="NITRATE/NITRITE SENSOR PROTEIN NARX-RELATED"/>
    <property type="match status" value="1"/>
</dbReference>
<evidence type="ECO:0000256" key="8">
    <source>
        <dbReference type="ARBA" id="ARBA00023012"/>
    </source>
</evidence>
<dbReference type="EMBL" id="LRXL01000026">
    <property type="protein sequence ID" value="OAB79891.1"/>
    <property type="molecule type" value="Genomic_DNA"/>
</dbReference>
<accession>A0A167IPS1</accession>
<dbReference type="Pfam" id="PF07730">
    <property type="entry name" value="HisKA_3"/>
    <property type="match status" value="1"/>
</dbReference>
<dbReference type="Gene3D" id="1.20.5.1930">
    <property type="match status" value="1"/>
</dbReference>
<dbReference type="GO" id="GO:0016020">
    <property type="term" value="C:membrane"/>
    <property type="evidence" value="ECO:0007669"/>
    <property type="project" value="InterPro"/>
</dbReference>
<keyword evidence="7" id="KW-0067">ATP-binding</keyword>
<feature type="repeat" description="TPR" evidence="9">
    <location>
        <begin position="139"/>
        <end position="172"/>
    </location>
</feature>
<evidence type="ECO:0000313" key="13">
    <source>
        <dbReference type="Proteomes" id="UP000077013"/>
    </source>
</evidence>
<keyword evidence="3" id="KW-0597">Phosphoprotein</keyword>
<evidence type="ECO:0000256" key="9">
    <source>
        <dbReference type="PROSITE-ProRule" id="PRU00339"/>
    </source>
</evidence>
<dbReference type="Gene3D" id="3.30.565.10">
    <property type="entry name" value="Histidine kinase-like ATPase, C-terminal domain"/>
    <property type="match status" value="1"/>
</dbReference>
<evidence type="ECO:0000256" key="4">
    <source>
        <dbReference type="ARBA" id="ARBA00022679"/>
    </source>
</evidence>
<keyword evidence="13" id="KW-1185">Reference proteome</keyword>
<evidence type="ECO:0000256" key="7">
    <source>
        <dbReference type="ARBA" id="ARBA00022840"/>
    </source>
</evidence>
<evidence type="ECO:0000256" key="10">
    <source>
        <dbReference type="SAM" id="Phobius"/>
    </source>
</evidence>
<keyword evidence="10" id="KW-0812">Transmembrane</keyword>
<dbReference type="PROSITE" id="PS50005">
    <property type="entry name" value="TPR"/>
    <property type="match status" value="1"/>
</dbReference>
<evidence type="ECO:0000259" key="11">
    <source>
        <dbReference type="PROSITE" id="PS50109"/>
    </source>
</evidence>
<sequence>MLDSAYQITNEILEDSVRLEKLSDISYAYYKIGDSAKFRQGNRRARRLAQTLKDTNKLARLHWDLGNFFYGSVYKDSAFYHYSKSERLYRKTNNMFYAGRMQINKAIILTAIGDYTGSEIATFSALKTLQPLKKYNQIYRCYNNLGIVNNELEQYEKALYYHEKALEVQDKISKDNFFETNSINNIGVVKRNQKKFKEAQFYFKEALNIDSLYVKNPKLYAMVLDNYYYSTFKNGEEKGVLEGLQKALKIRDSINDFFGISINQLHLAEYLVRKEDTLQALDKTMSAYDVAKQSENFRDVLSSLLLLSKLKRDQTSEFLTEYITLKDSLQKAERRERNKFTRIAYETEQFKQENATLENQKALLISLIISFVVVAFLIVTTIMNRLRNRSLLFKQKEQKANEEIYTLLLSQQSKMEQGRLQEKERISEELHDGILNKLFGLRLSLDSLNNRDDIEAVKQRKQIIDEMMVLEKEIREISHELSVGENLLDVGFDLLITELVKETSKISELPYELVIDEEIQWNEINNYIKINVYRIIQESFQNIIKHAEATSFQLYLTLKGSNLEVIVSDTGKGFDIEKKRNGIGVKNMTGRIKKMDGTISFSSRKGEGTVITCMIPIQKEKN</sequence>
<dbReference type="GO" id="GO:0000155">
    <property type="term" value="F:phosphorelay sensor kinase activity"/>
    <property type="evidence" value="ECO:0007669"/>
    <property type="project" value="InterPro"/>
</dbReference>
<name>A0A167IPS1_9FLAO</name>
<protein>
    <recommendedName>
        <fullName evidence="2">histidine kinase</fullName>
        <ecNumber evidence="2">2.7.13.3</ecNumber>
    </recommendedName>
</protein>
<dbReference type="SMART" id="SM00028">
    <property type="entry name" value="TPR"/>
    <property type="match status" value="2"/>
</dbReference>
<feature type="domain" description="Histidine kinase" evidence="11">
    <location>
        <begin position="532"/>
        <end position="619"/>
    </location>
</feature>
<dbReference type="GO" id="GO:0005524">
    <property type="term" value="F:ATP binding"/>
    <property type="evidence" value="ECO:0007669"/>
    <property type="project" value="UniProtKB-KW"/>
</dbReference>
<keyword evidence="9" id="KW-0802">TPR repeat</keyword>
<comment type="caution">
    <text evidence="12">The sequence shown here is derived from an EMBL/GenBank/DDBJ whole genome shotgun (WGS) entry which is preliminary data.</text>
</comment>
<dbReference type="InterPro" id="IPR011712">
    <property type="entry name" value="Sig_transdc_His_kin_sub3_dim/P"/>
</dbReference>
<dbReference type="InterPro" id="IPR050482">
    <property type="entry name" value="Sensor_HK_TwoCompSys"/>
</dbReference>
<proteinExistence type="predicted"/>
<dbReference type="CDD" id="cd16917">
    <property type="entry name" value="HATPase_UhpB-NarQ-NarX-like"/>
    <property type="match status" value="1"/>
</dbReference>
<organism evidence="12 13">
    <name type="scientific">Cochleicola gelatinilyticus</name>
    <dbReference type="NCBI Taxonomy" id="1763537"/>
    <lineage>
        <taxon>Bacteria</taxon>
        <taxon>Pseudomonadati</taxon>
        <taxon>Bacteroidota</taxon>
        <taxon>Flavobacteriia</taxon>
        <taxon>Flavobacteriales</taxon>
        <taxon>Flavobacteriaceae</taxon>
        <taxon>Cochleicola</taxon>
    </lineage>
</organism>
<feature type="transmembrane region" description="Helical" evidence="10">
    <location>
        <begin position="362"/>
        <end position="386"/>
    </location>
</feature>
<dbReference type="STRING" id="1763537.ULVI_03890"/>
<dbReference type="Pfam" id="PF13424">
    <property type="entry name" value="TPR_12"/>
    <property type="match status" value="1"/>
</dbReference>
<comment type="catalytic activity">
    <reaction evidence="1">
        <text>ATP + protein L-histidine = ADP + protein N-phospho-L-histidine.</text>
        <dbReference type="EC" id="2.7.13.3"/>
    </reaction>
</comment>
<dbReference type="InterPro" id="IPR011990">
    <property type="entry name" value="TPR-like_helical_dom_sf"/>
</dbReference>
<dbReference type="SUPFAM" id="SSF48452">
    <property type="entry name" value="TPR-like"/>
    <property type="match status" value="2"/>
</dbReference>
<reference evidence="12 13" key="1">
    <citation type="submission" date="2016-02" db="EMBL/GenBank/DDBJ databases">
        <title>Ulvibacter sp. LPB0005, isolated from Thais luteostoma.</title>
        <authorList>
            <person name="Shin S.-K."/>
            <person name="Yi H."/>
        </authorList>
    </citation>
    <scope>NUCLEOTIDE SEQUENCE [LARGE SCALE GENOMIC DNA]</scope>
    <source>
        <strain evidence="12 13">LPB0005</strain>
    </source>
</reference>
<keyword evidence="5" id="KW-0547">Nucleotide-binding</keyword>
<dbReference type="Proteomes" id="UP000077013">
    <property type="component" value="Unassembled WGS sequence"/>
</dbReference>
<gene>
    <name evidence="12" type="ORF">ULVI_03890</name>
</gene>
<evidence type="ECO:0000256" key="1">
    <source>
        <dbReference type="ARBA" id="ARBA00000085"/>
    </source>
</evidence>
<dbReference type="InterPro" id="IPR019734">
    <property type="entry name" value="TPR_rpt"/>
</dbReference>
<dbReference type="InterPro" id="IPR036890">
    <property type="entry name" value="HATPase_C_sf"/>
</dbReference>
<dbReference type="PANTHER" id="PTHR24421:SF10">
    <property type="entry name" value="NITRATE_NITRITE SENSOR PROTEIN NARQ"/>
    <property type="match status" value="1"/>
</dbReference>
<dbReference type="Gene3D" id="1.25.40.10">
    <property type="entry name" value="Tetratricopeptide repeat domain"/>
    <property type="match status" value="1"/>
</dbReference>
<keyword evidence="8" id="KW-0902">Two-component regulatory system</keyword>
<evidence type="ECO:0000256" key="6">
    <source>
        <dbReference type="ARBA" id="ARBA00022777"/>
    </source>
</evidence>
<dbReference type="SMART" id="SM00387">
    <property type="entry name" value="HATPase_c"/>
    <property type="match status" value="1"/>
</dbReference>
<evidence type="ECO:0000313" key="12">
    <source>
        <dbReference type="EMBL" id="OAB79891.1"/>
    </source>
</evidence>
<keyword evidence="6" id="KW-0418">Kinase</keyword>
<dbReference type="Pfam" id="PF02518">
    <property type="entry name" value="HATPase_c"/>
    <property type="match status" value="1"/>
</dbReference>
<dbReference type="GO" id="GO:0046983">
    <property type="term" value="F:protein dimerization activity"/>
    <property type="evidence" value="ECO:0007669"/>
    <property type="project" value="InterPro"/>
</dbReference>
<dbReference type="InterPro" id="IPR005467">
    <property type="entry name" value="His_kinase_dom"/>
</dbReference>
<evidence type="ECO:0000256" key="5">
    <source>
        <dbReference type="ARBA" id="ARBA00022741"/>
    </source>
</evidence>
<keyword evidence="10" id="KW-0472">Membrane</keyword>
<dbReference type="AlphaFoldDB" id="A0A167IPS1"/>
<keyword evidence="10" id="KW-1133">Transmembrane helix</keyword>
<dbReference type="InterPro" id="IPR003594">
    <property type="entry name" value="HATPase_dom"/>
</dbReference>
<dbReference type="EC" id="2.7.13.3" evidence="2"/>